<dbReference type="AlphaFoldDB" id="A0A812NAD8"/>
<dbReference type="InterPro" id="IPR012337">
    <property type="entry name" value="RNaseH-like_sf"/>
</dbReference>
<proteinExistence type="predicted"/>
<dbReference type="SUPFAM" id="SSF53098">
    <property type="entry name" value="Ribonuclease H-like"/>
    <property type="match status" value="1"/>
</dbReference>
<gene>
    <name evidence="2" type="ORF">SPIL2461_LOCUS6455</name>
</gene>
<protein>
    <recommendedName>
        <fullName evidence="4">Integrase catalytic domain-containing protein</fullName>
    </recommendedName>
</protein>
<dbReference type="OrthoDB" id="446901at2759"/>
<evidence type="ECO:0000313" key="2">
    <source>
        <dbReference type="EMBL" id="CAE7287389.1"/>
    </source>
</evidence>
<dbReference type="GO" id="GO:0003676">
    <property type="term" value="F:nucleic acid binding"/>
    <property type="evidence" value="ECO:0007669"/>
    <property type="project" value="InterPro"/>
</dbReference>
<dbReference type="InterPro" id="IPR036397">
    <property type="entry name" value="RNaseH_sf"/>
</dbReference>
<dbReference type="Proteomes" id="UP000649617">
    <property type="component" value="Unassembled WGS sequence"/>
</dbReference>
<reference evidence="2" key="1">
    <citation type="submission" date="2021-02" db="EMBL/GenBank/DDBJ databases">
        <authorList>
            <person name="Dougan E. K."/>
            <person name="Rhodes N."/>
            <person name="Thang M."/>
            <person name="Chan C."/>
        </authorList>
    </citation>
    <scope>NUCLEOTIDE SEQUENCE</scope>
</reference>
<feature type="region of interest" description="Disordered" evidence="1">
    <location>
        <begin position="187"/>
        <end position="209"/>
    </location>
</feature>
<accession>A0A812NAD8</accession>
<name>A0A812NAD8_SYMPI</name>
<dbReference type="EMBL" id="CAJNIZ010009748">
    <property type="protein sequence ID" value="CAE7287389.1"/>
    <property type="molecule type" value="Genomic_DNA"/>
</dbReference>
<comment type="caution">
    <text evidence="2">The sequence shown here is derived from an EMBL/GenBank/DDBJ whole genome shotgun (WGS) entry which is preliminary data.</text>
</comment>
<keyword evidence="3" id="KW-1185">Reference proteome</keyword>
<evidence type="ECO:0000256" key="1">
    <source>
        <dbReference type="SAM" id="MobiDB-lite"/>
    </source>
</evidence>
<organism evidence="2 3">
    <name type="scientific">Symbiodinium pilosum</name>
    <name type="common">Dinoflagellate</name>
    <dbReference type="NCBI Taxonomy" id="2952"/>
    <lineage>
        <taxon>Eukaryota</taxon>
        <taxon>Sar</taxon>
        <taxon>Alveolata</taxon>
        <taxon>Dinophyceae</taxon>
        <taxon>Suessiales</taxon>
        <taxon>Symbiodiniaceae</taxon>
        <taxon>Symbiodinium</taxon>
    </lineage>
</organism>
<evidence type="ECO:0000313" key="3">
    <source>
        <dbReference type="Proteomes" id="UP000649617"/>
    </source>
</evidence>
<evidence type="ECO:0008006" key="4">
    <source>
        <dbReference type="Google" id="ProtNLM"/>
    </source>
</evidence>
<dbReference type="Gene3D" id="3.30.420.10">
    <property type="entry name" value="Ribonuclease H-like superfamily/Ribonuclease H"/>
    <property type="match status" value="1"/>
</dbReference>
<sequence length="804" mass="89595">MDSQRRRYQCFNIVDLATGFQQLELLREVTKETHGPPSAEMCLEAFQRWLAWAGLPKVMWMDRGTLNHGAFVSYLTEKGVDVRFAATEAPHMLGKVERRGGLAKAVIRKTAAGVRTVGPEALRSVIQESIAVKNSTMNDAWNDIGAMEGRFNGSDAFDLRQKSRIETKKAMVKLDTSRRIQKALTKNASPIKEQYRKRKQEEVDPPAEDEANLAQGVLSLEDSERDAFVALNAGDFRPSTCLRLLRTAPLVRKGRRGIVQDSLTYSFGAYAHGSFTGIAGLTERRQILVQYLNSYLRSRGASGEWSSIQVGRNLLTPPRKDVHNLKGSTNQLTSVGNHTGGPLWFQHPDGDVLYDGEPGYALDCKVASFDPDQVHATLPFQGERWSISAYTSRGVLDLDVHSADRLKGLGFEAGSSGVVPHHDANAAEYEEVVASHGKEPSDAPAHDPLVAENECPARDRLVAKINERISLDHWKIGENMYFRVHLDGANDVVQDEWGLVQEANEVTNLPWTGFTMFRARSASPVDLSSLPKINHEDPQYRAFVADRFGAEAESQAGKKPRKINVNKCEEHVREGIQGSRKDEWGKYQRCNAAIPIRGEMLKQLLDEGLYYLVGSDNLPAIILVTHVDDLLWCSTEEGKDTMERILSKFDVGKIEHTDFRLCGRRFRQGDDFSVRIDAADNTRQIRKISLPAGRKISDKATEAEITSLRSVVGSLAWVARFARPDLCYRVNCLQRSCSTAAVADLKEANRVVDLAQADLERSLYYPAGAVDWSDICVVSFSFAQEPGFRNQQGRLHYLTSTVTG</sequence>